<reference evidence="1" key="1">
    <citation type="submission" date="2020-08" db="EMBL/GenBank/DDBJ databases">
        <title>Multicomponent nature underlies the extraordinary mechanical properties of spider dragline silk.</title>
        <authorList>
            <person name="Kono N."/>
            <person name="Nakamura H."/>
            <person name="Mori M."/>
            <person name="Yoshida Y."/>
            <person name="Ohtoshi R."/>
            <person name="Malay A.D."/>
            <person name="Moran D.A.P."/>
            <person name="Tomita M."/>
            <person name="Numata K."/>
            <person name="Arakawa K."/>
        </authorList>
    </citation>
    <scope>NUCLEOTIDE SEQUENCE</scope>
</reference>
<proteinExistence type="predicted"/>
<evidence type="ECO:0000313" key="1">
    <source>
        <dbReference type="EMBL" id="GFS68511.1"/>
    </source>
</evidence>
<feature type="non-terminal residue" evidence="1">
    <location>
        <position position="1"/>
    </location>
</feature>
<dbReference type="Proteomes" id="UP000887013">
    <property type="component" value="Unassembled WGS sequence"/>
</dbReference>
<evidence type="ECO:0000313" key="2">
    <source>
        <dbReference type="Proteomes" id="UP000887013"/>
    </source>
</evidence>
<keyword evidence="2" id="KW-1185">Reference proteome</keyword>
<accession>A0A8X6T1Z2</accession>
<protein>
    <submittedName>
        <fullName evidence="1">Uncharacterized protein</fullName>
    </submittedName>
</protein>
<comment type="caution">
    <text evidence="1">The sequence shown here is derived from an EMBL/GenBank/DDBJ whole genome shotgun (WGS) entry which is preliminary data.</text>
</comment>
<dbReference type="AlphaFoldDB" id="A0A8X6T1Z2"/>
<sequence length="73" mass="8285">TWVVTPSLYEASTFDNEEKFILGEKTCMCITFIPVDGSLVAQRGSRHRMGENPSSEWRSLYHCDIASNFCHGQ</sequence>
<dbReference type="EMBL" id="BMAW01000336">
    <property type="protein sequence ID" value="GFS68511.1"/>
    <property type="molecule type" value="Genomic_DNA"/>
</dbReference>
<name>A0A8X6T1Z2_NEPPI</name>
<organism evidence="1 2">
    <name type="scientific">Nephila pilipes</name>
    <name type="common">Giant wood spider</name>
    <name type="synonym">Nephila maculata</name>
    <dbReference type="NCBI Taxonomy" id="299642"/>
    <lineage>
        <taxon>Eukaryota</taxon>
        <taxon>Metazoa</taxon>
        <taxon>Ecdysozoa</taxon>
        <taxon>Arthropoda</taxon>
        <taxon>Chelicerata</taxon>
        <taxon>Arachnida</taxon>
        <taxon>Araneae</taxon>
        <taxon>Araneomorphae</taxon>
        <taxon>Entelegynae</taxon>
        <taxon>Araneoidea</taxon>
        <taxon>Nephilidae</taxon>
        <taxon>Nephila</taxon>
    </lineage>
</organism>
<gene>
    <name evidence="1" type="ORF">NPIL_679081</name>
</gene>